<name>A0A7R8A3G7_ASPKA</name>
<keyword evidence="3" id="KW-1185">Reference proteome</keyword>
<dbReference type="AlphaFoldDB" id="A0A7R8A3G7"/>
<evidence type="ECO:0000256" key="1">
    <source>
        <dbReference type="SAM" id="MobiDB-lite"/>
    </source>
</evidence>
<evidence type="ECO:0000313" key="3">
    <source>
        <dbReference type="Proteomes" id="UP000661280"/>
    </source>
</evidence>
<feature type="region of interest" description="Disordered" evidence="1">
    <location>
        <begin position="1"/>
        <end position="49"/>
    </location>
</feature>
<gene>
    <name evidence="2" type="ORF">AKAW2_61334A</name>
</gene>
<protein>
    <submittedName>
        <fullName evidence="2">Uncharacterized protein</fullName>
    </submittedName>
</protein>
<organism evidence="2 3">
    <name type="scientific">Aspergillus kawachii</name>
    <name type="common">White koji mold</name>
    <name type="synonym">Aspergillus awamori var. kawachi</name>
    <dbReference type="NCBI Taxonomy" id="1069201"/>
    <lineage>
        <taxon>Eukaryota</taxon>
        <taxon>Fungi</taxon>
        <taxon>Dikarya</taxon>
        <taxon>Ascomycota</taxon>
        <taxon>Pezizomycotina</taxon>
        <taxon>Eurotiomycetes</taxon>
        <taxon>Eurotiomycetidae</taxon>
        <taxon>Eurotiales</taxon>
        <taxon>Aspergillaceae</taxon>
        <taxon>Aspergillus</taxon>
        <taxon>Aspergillus subgen. Circumdati</taxon>
    </lineage>
</organism>
<sequence>MIPFPPSTDELDMTHSRASTTTGSKNRRSQNSRRALMRDAMPRGQGRQHVCRLTTQPTPHYILYGLFGWRTKSYGNGADAGGWFDYKSEGGPLSASSLGDYR</sequence>
<proteinExistence type="predicted"/>
<evidence type="ECO:0000313" key="2">
    <source>
        <dbReference type="EMBL" id="BCS03070.1"/>
    </source>
</evidence>
<dbReference type="Proteomes" id="UP000661280">
    <property type="component" value="Chromosome 6"/>
</dbReference>
<reference evidence="2" key="1">
    <citation type="submission" date="2021-01" db="EMBL/GenBank/DDBJ databases">
        <authorList>
            <consortium name="Aspergillus luchuensis mut. kawachii IFO 4304 genome sequencing consortium"/>
            <person name="Kazuki M."/>
            <person name="Futagami T."/>
        </authorList>
    </citation>
    <scope>NUCLEOTIDE SEQUENCE</scope>
    <source>
        <strain evidence="2">IFO 4308</strain>
    </source>
</reference>
<reference evidence="2" key="2">
    <citation type="submission" date="2021-02" db="EMBL/GenBank/DDBJ databases">
        <title>Aspergillus luchuensis mut. kawachii IFO 4304 genome sequence.</title>
        <authorList>
            <person name="Mori K."/>
            <person name="Kadooka C."/>
            <person name="Goto M."/>
            <person name="Futagami T."/>
        </authorList>
    </citation>
    <scope>NUCLEOTIDE SEQUENCE</scope>
    <source>
        <strain evidence="2">IFO 4308</strain>
    </source>
</reference>
<dbReference type="EMBL" id="AP024430">
    <property type="protein sequence ID" value="BCS03070.1"/>
    <property type="molecule type" value="Genomic_DNA"/>
</dbReference>
<dbReference type="KEGG" id="aluc:AKAW2_61334A"/>
<accession>A0A7R8A3G7</accession>
<dbReference type="RefSeq" id="XP_041546832.1">
    <property type="nucleotide sequence ID" value="XM_041680915.1"/>
</dbReference>
<dbReference type="GeneID" id="64964391"/>